<feature type="active site" description="Charge relay system" evidence="3">
    <location>
        <position position="312"/>
    </location>
</feature>
<dbReference type="SUPFAM" id="SSF141986">
    <property type="entry name" value="LD-carboxypeptidase A C-terminal domain-like"/>
    <property type="match status" value="1"/>
</dbReference>
<comment type="similarity">
    <text evidence="1">Belongs to the peptidase S66 family.</text>
</comment>
<accession>A0A1G8XJ28</accession>
<dbReference type="OrthoDB" id="9807329at2"/>
<sequence>MIKPSKLQPGDTVALVSLSSGLAGEEDIKWRTEQGIERLESIFGLTVKVMPHALKGLDYVYNHPEKRAEDLNEALRDHSVKAIICAIGGNETVRILPFVDTDALQNNPKIFTGYSDTTANHLFFYKHGISTSYGPALLTDFAENIAMDEYTVNSIEKTWFSAEPIGEIKTSPHIRKIGLSWDSENKSTERPKDNNPGYESIGASGKGRGHLIGGCLEVFNNLRGTKYFPELSDFKDAILFFETSECYLDPEIFEDYLRAMSVIGIFEHINGIVIGRPQDGRYYTEYKESWRRILTEAGRSDLPVLYNGSFGHNEPKSIIPYGLEAEIDTENLTFKILESAVKD</sequence>
<evidence type="ECO:0000313" key="6">
    <source>
        <dbReference type="EMBL" id="MBP1952293.1"/>
    </source>
</evidence>
<dbReference type="SUPFAM" id="SSF52317">
    <property type="entry name" value="Class I glutamine amidotransferase-like"/>
    <property type="match status" value="1"/>
</dbReference>
<evidence type="ECO:0000313" key="9">
    <source>
        <dbReference type="Proteomes" id="UP001519348"/>
    </source>
</evidence>
<dbReference type="EMBL" id="FNFI01000003">
    <property type="protein sequence ID" value="SDJ90618.1"/>
    <property type="molecule type" value="Genomic_DNA"/>
</dbReference>
<evidence type="ECO:0000259" key="4">
    <source>
        <dbReference type="Pfam" id="PF02016"/>
    </source>
</evidence>
<dbReference type="InterPro" id="IPR040921">
    <property type="entry name" value="Peptidase_S66C"/>
</dbReference>
<evidence type="ECO:0000313" key="8">
    <source>
        <dbReference type="Proteomes" id="UP000242700"/>
    </source>
</evidence>
<dbReference type="Proteomes" id="UP001519348">
    <property type="component" value="Unassembled WGS sequence"/>
</dbReference>
<evidence type="ECO:0000259" key="5">
    <source>
        <dbReference type="Pfam" id="PF17676"/>
    </source>
</evidence>
<dbReference type="Pfam" id="PF17676">
    <property type="entry name" value="Peptidase_S66C"/>
    <property type="match status" value="1"/>
</dbReference>
<evidence type="ECO:0000256" key="2">
    <source>
        <dbReference type="ARBA" id="ARBA00022801"/>
    </source>
</evidence>
<feature type="active site" description="Charge relay system" evidence="3">
    <location>
        <position position="242"/>
    </location>
</feature>
<reference evidence="6 9" key="3">
    <citation type="submission" date="2021-03" db="EMBL/GenBank/DDBJ databases">
        <title>Genomic Encyclopedia of Type Strains, Phase IV (KMG-IV): sequencing the most valuable type-strain genomes for metagenomic binning, comparative biology and taxonomic classification.</title>
        <authorList>
            <person name="Goeker M."/>
        </authorList>
    </citation>
    <scope>NUCLEOTIDE SEQUENCE [LARGE SCALE GENOMIC DNA]</scope>
    <source>
        <strain evidence="6 9">DSM 22420</strain>
    </source>
</reference>
<gene>
    <name evidence="6" type="ORF">J2Z27_001341</name>
    <name evidence="7" type="ORF">SAMN05216187_103182</name>
</gene>
<protein>
    <submittedName>
        <fullName evidence="7">Muramoyltetrapeptide carboxypeptidase LdcA (Peptidoglycan recycling)</fullName>
    </submittedName>
    <submittedName>
        <fullName evidence="6">Muramoyltetrapeptide carboxypeptidase LdcA involved in peptidoglycan recycling</fullName>
    </submittedName>
</protein>
<dbReference type="PIRSF" id="PIRSF028757">
    <property type="entry name" value="LD-carboxypeptidase"/>
    <property type="match status" value="1"/>
</dbReference>
<dbReference type="CDD" id="cd07062">
    <property type="entry name" value="Peptidase_S66_mccF_like"/>
    <property type="match status" value="1"/>
</dbReference>
<organism evidence="7 8">
    <name type="scientific">Jeotgalicoccus aerolatus</name>
    <dbReference type="NCBI Taxonomy" id="709510"/>
    <lineage>
        <taxon>Bacteria</taxon>
        <taxon>Bacillati</taxon>
        <taxon>Bacillota</taxon>
        <taxon>Bacilli</taxon>
        <taxon>Bacillales</taxon>
        <taxon>Staphylococcaceae</taxon>
        <taxon>Jeotgalicoccus</taxon>
    </lineage>
</organism>
<dbReference type="STRING" id="586411.SAMN05216187_103182"/>
<dbReference type="InterPro" id="IPR027478">
    <property type="entry name" value="LdcA_N"/>
</dbReference>
<feature type="domain" description="LD-carboxypeptidase C-terminal" evidence="5">
    <location>
        <begin position="208"/>
        <end position="327"/>
    </location>
</feature>
<dbReference type="GO" id="GO:0004180">
    <property type="term" value="F:carboxypeptidase activity"/>
    <property type="evidence" value="ECO:0007669"/>
    <property type="project" value="UniProtKB-KW"/>
</dbReference>
<dbReference type="InterPro" id="IPR029062">
    <property type="entry name" value="Class_I_gatase-like"/>
</dbReference>
<dbReference type="Proteomes" id="UP000242700">
    <property type="component" value="Unassembled WGS sequence"/>
</dbReference>
<dbReference type="PANTHER" id="PTHR30237:SF4">
    <property type="entry name" value="LD-CARBOXYPEPTIDASE C-TERMINAL DOMAIN-CONTAINING PROTEIN"/>
    <property type="match status" value="1"/>
</dbReference>
<dbReference type="EMBL" id="JAGGKN010000004">
    <property type="protein sequence ID" value="MBP1952293.1"/>
    <property type="molecule type" value="Genomic_DNA"/>
</dbReference>
<keyword evidence="2" id="KW-0378">Hydrolase</keyword>
<dbReference type="Pfam" id="PF02016">
    <property type="entry name" value="Peptidase_S66"/>
    <property type="match status" value="1"/>
</dbReference>
<keyword evidence="7" id="KW-0121">Carboxypeptidase</keyword>
<dbReference type="Gene3D" id="3.40.50.10740">
    <property type="entry name" value="Class I glutamine amidotransferase-like"/>
    <property type="match status" value="1"/>
</dbReference>
<reference evidence="8" key="2">
    <citation type="submission" date="2016-10" db="EMBL/GenBank/DDBJ databases">
        <authorList>
            <person name="Varghese N."/>
            <person name="Submissions S."/>
        </authorList>
    </citation>
    <scope>NUCLEOTIDE SEQUENCE [LARGE SCALE GENOMIC DNA]</scope>
    <source>
        <strain evidence="8">CGMCC 1.8911</strain>
    </source>
</reference>
<name>A0A1G8XJ28_9STAP</name>
<dbReference type="RefSeq" id="WP_092595884.1">
    <property type="nucleotide sequence ID" value="NZ_BMCN01000002.1"/>
</dbReference>
<dbReference type="PANTHER" id="PTHR30237">
    <property type="entry name" value="MURAMOYLTETRAPEPTIDE CARBOXYPEPTIDASE"/>
    <property type="match status" value="1"/>
</dbReference>
<keyword evidence="7" id="KW-0645">Protease</keyword>
<keyword evidence="9" id="KW-1185">Reference proteome</keyword>
<proteinExistence type="inferred from homology"/>
<feature type="domain" description="LD-carboxypeptidase N-terminal" evidence="4">
    <location>
        <begin position="13"/>
        <end position="134"/>
    </location>
</feature>
<dbReference type="AlphaFoldDB" id="A0A1G8XJ28"/>
<reference evidence="7" key="1">
    <citation type="submission" date="2016-10" db="EMBL/GenBank/DDBJ databases">
        <authorList>
            <person name="de Groot N.N."/>
        </authorList>
    </citation>
    <scope>NUCLEOTIDE SEQUENCE [LARGE SCALE GENOMIC DNA]</scope>
    <source>
        <strain evidence="7">CGMCC 1.8911</strain>
    </source>
</reference>
<dbReference type="Gene3D" id="3.50.30.60">
    <property type="entry name" value="LD-carboxypeptidase A C-terminal domain-like"/>
    <property type="match status" value="1"/>
</dbReference>
<evidence type="ECO:0000313" key="7">
    <source>
        <dbReference type="EMBL" id="SDJ90618.1"/>
    </source>
</evidence>
<evidence type="ECO:0000256" key="3">
    <source>
        <dbReference type="PIRSR" id="PIRSR028757-1"/>
    </source>
</evidence>
<dbReference type="InterPro" id="IPR003507">
    <property type="entry name" value="S66_fam"/>
</dbReference>
<feature type="active site" description="Nucleophile" evidence="3">
    <location>
        <position position="115"/>
    </location>
</feature>
<dbReference type="InterPro" id="IPR040449">
    <property type="entry name" value="Peptidase_S66_N"/>
</dbReference>
<evidence type="ECO:0000256" key="1">
    <source>
        <dbReference type="ARBA" id="ARBA00010233"/>
    </source>
</evidence>
<dbReference type="InterPro" id="IPR027461">
    <property type="entry name" value="Carboxypeptidase_A_C_sf"/>
</dbReference>